<evidence type="ECO:0000256" key="1">
    <source>
        <dbReference type="SAM" id="Phobius"/>
    </source>
</evidence>
<sequence length="54" mass="6181">MRCNNTRGHSRTGDGLNGWIKMVVFIVNVYGAEWILTYVLPMESEVLSLRKVLL</sequence>
<gene>
    <name evidence="2" type="ORF">ACFOGI_13875</name>
</gene>
<reference evidence="3" key="1">
    <citation type="journal article" date="2019" name="Int. J. Syst. Evol. Microbiol.">
        <title>The Global Catalogue of Microorganisms (GCM) 10K type strain sequencing project: providing services to taxonomists for standard genome sequencing and annotation.</title>
        <authorList>
            <consortium name="The Broad Institute Genomics Platform"/>
            <consortium name="The Broad Institute Genome Sequencing Center for Infectious Disease"/>
            <person name="Wu L."/>
            <person name="Ma J."/>
        </authorList>
    </citation>
    <scope>NUCLEOTIDE SEQUENCE [LARGE SCALE GENOMIC DNA]</scope>
    <source>
        <strain evidence="3">KCTC 13128</strain>
    </source>
</reference>
<proteinExistence type="predicted"/>
<keyword evidence="3" id="KW-1185">Reference proteome</keyword>
<accession>A0ABV7CXU9</accession>
<protein>
    <submittedName>
        <fullName evidence="2">Uncharacterized protein</fullName>
    </submittedName>
</protein>
<organism evidence="2 3">
    <name type="scientific">Virgibacillus xinjiangensis</name>
    <dbReference type="NCBI Taxonomy" id="393090"/>
    <lineage>
        <taxon>Bacteria</taxon>
        <taxon>Bacillati</taxon>
        <taxon>Bacillota</taxon>
        <taxon>Bacilli</taxon>
        <taxon>Bacillales</taxon>
        <taxon>Bacillaceae</taxon>
        <taxon>Virgibacillus</taxon>
    </lineage>
</organism>
<evidence type="ECO:0000313" key="2">
    <source>
        <dbReference type="EMBL" id="MFC3041332.1"/>
    </source>
</evidence>
<feature type="transmembrane region" description="Helical" evidence="1">
    <location>
        <begin position="19"/>
        <end position="40"/>
    </location>
</feature>
<evidence type="ECO:0000313" key="3">
    <source>
        <dbReference type="Proteomes" id="UP001595279"/>
    </source>
</evidence>
<dbReference type="RefSeq" id="WP_390273757.1">
    <property type="nucleotide sequence ID" value="NZ_JBHRSA010000049.1"/>
</dbReference>
<dbReference type="EMBL" id="JBHRSA010000049">
    <property type="protein sequence ID" value="MFC3041332.1"/>
    <property type="molecule type" value="Genomic_DNA"/>
</dbReference>
<comment type="caution">
    <text evidence="2">The sequence shown here is derived from an EMBL/GenBank/DDBJ whole genome shotgun (WGS) entry which is preliminary data.</text>
</comment>
<name>A0ABV7CXU9_9BACI</name>
<keyword evidence="1" id="KW-0472">Membrane</keyword>
<dbReference type="Proteomes" id="UP001595279">
    <property type="component" value="Unassembled WGS sequence"/>
</dbReference>
<keyword evidence="1" id="KW-0812">Transmembrane</keyword>
<keyword evidence="1" id="KW-1133">Transmembrane helix</keyword>